<dbReference type="AlphaFoldDB" id="A0A179FB17"/>
<evidence type="ECO:0000259" key="1">
    <source>
        <dbReference type="PROSITE" id="PS50181"/>
    </source>
</evidence>
<dbReference type="SUPFAM" id="SSF81383">
    <property type="entry name" value="F-box domain"/>
    <property type="match status" value="1"/>
</dbReference>
<dbReference type="InterPro" id="IPR036047">
    <property type="entry name" value="F-box-like_dom_sf"/>
</dbReference>
<dbReference type="Proteomes" id="UP000078397">
    <property type="component" value="Unassembled WGS sequence"/>
</dbReference>
<dbReference type="KEGG" id="pchm:VFPPC_06895"/>
<keyword evidence="3" id="KW-1185">Reference proteome</keyword>
<protein>
    <submittedName>
        <fullName evidence="2">F-box domain, cyclin-like protein</fullName>
    </submittedName>
</protein>
<evidence type="ECO:0000313" key="3">
    <source>
        <dbReference type="Proteomes" id="UP000078397"/>
    </source>
</evidence>
<dbReference type="GeneID" id="28849845"/>
<reference evidence="2 3" key="1">
    <citation type="journal article" date="2016" name="PLoS Pathog.">
        <title>Biosynthesis of antibiotic leucinostatins in bio-control fungus Purpureocillium lilacinum and their inhibition on phytophthora revealed by genome mining.</title>
        <authorList>
            <person name="Wang G."/>
            <person name="Liu Z."/>
            <person name="Lin R."/>
            <person name="Li E."/>
            <person name="Mao Z."/>
            <person name="Ling J."/>
            <person name="Yang Y."/>
            <person name="Yin W.B."/>
            <person name="Xie B."/>
        </authorList>
    </citation>
    <scope>NUCLEOTIDE SEQUENCE [LARGE SCALE GENOMIC DNA]</scope>
    <source>
        <strain evidence="2">170</strain>
    </source>
</reference>
<feature type="domain" description="F-box" evidence="1">
    <location>
        <begin position="3"/>
        <end position="48"/>
    </location>
</feature>
<dbReference type="EMBL" id="LSBJ02000007">
    <property type="protein sequence ID" value="OAQ62481.1"/>
    <property type="molecule type" value="Genomic_DNA"/>
</dbReference>
<evidence type="ECO:0000313" key="2">
    <source>
        <dbReference type="EMBL" id="OAQ62481.1"/>
    </source>
</evidence>
<dbReference type="PROSITE" id="PS50181">
    <property type="entry name" value="FBOX"/>
    <property type="match status" value="1"/>
</dbReference>
<dbReference type="Pfam" id="PF00646">
    <property type="entry name" value="F-box"/>
    <property type="match status" value="1"/>
</dbReference>
<organism evidence="2 3">
    <name type="scientific">Pochonia chlamydosporia 170</name>
    <dbReference type="NCBI Taxonomy" id="1380566"/>
    <lineage>
        <taxon>Eukaryota</taxon>
        <taxon>Fungi</taxon>
        <taxon>Dikarya</taxon>
        <taxon>Ascomycota</taxon>
        <taxon>Pezizomycotina</taxon>
        <taxon>Sordariomycetes</taxon>
        <taxon>Hypocreomycetidae</taxon>
        <taxon>Hypocreales</taxon>
        <taxon>Clavicipitaceae</taxon>
        <taxon>Pochonia</taxon>
    </lineage>
</organism>
<comment type="caution">
    <text evidence="2">The sequence shown here is derived from an EMBL/GenBank/DDBJ whole genome shotgun (WGS) entry which is preliminary data.</text>
</comment>
<sequence length="450" mass="50434">MPLSSLPRLSSDLLLSILDLLPFADLLSLSTVNKRIHALATLRLYSAVETTWALDRTPPVTLLLRSILNRPQLSGYVRSLRLVGNAFKDHPEIREPPASPLALFSISKGSRIIQSTGVPFAKHWIDELRSGTVDAVVAVLLLMLPNLTSLYLGPNFTVRNQILGKLLQYALWEPPEEYQLPILGNLQHVTFCRRTEEYRHLNARNTSDVLPFFYLSKIQSLSISIDNPVKFAWPAHTPAPLSLVSLEIYRLREARLKPLLSVLKGLQKLHWHCFYQPGLDRDVSKGIIELDTVAIALNQVCATLTDLTIEAECRPEISAGYYDPPPLEIRASLHGLAHLGKLRRLCAPWVFLMGFSESSAIKLQDLLSPSLELLTLTADLEDNEEWEWHDDSVVSAIKSELENHSLSSLTNLYCIVLPIPLGYGKMTAERKQELRDIGANAGLHLGWVDK</sequence>
<dbReference type="RefSeq" id="XP_018140185.1">
    <property type="nucleotide sequence ID" value="XM_018285851.1"/>
</dbReference>
<gene>
    <name evidence="2" type="ORF">VFPPC_06895</name>
</gene>
<accession>A0A179FB17</accession>
<dbReference type="OrthoDB" id="4191831at2759"/>
<dbReference type="InterPro" id="IPR001810">
    <property type="entry name" value="F-box_dom"/>
</dbReference>
<name>A0A179FB17_METCM</name>
<proteinExistence type="predicted"/>